<organism evidence="2 3">
    <name type="scientific">Couchioplanes caeruleus</name>
    <dbReference type="NCBI Taxonomy" id="56438"/>
    <lineage>
        <taxon>Bacteria</taxon>
        <taxon>Bacillati</taxon>
        <taxon>Actinomycetota</taxon>
        <taxon>Actinomycetes</taxon>
        <taxon>Micromonosporales</taxon>
        <taxon>Micromonosporaceae</taxon>
        <taxon>Couchioplanes</taxon>
    </lineage>
</organism>
<protein>
    <submittedName>
        <fullName evidence="2">Uncharacterized protein</fullName>
    </submittedName>
</protein>
<dbReference type="Proteomes" id="UP000271683">
    <property type="component" value="Unassembled WGS sequence"/>
</dbReference>
<reference evidence="2 3" key="1">
    <citation type="submission" date="2018-11" db="EMBL/GenBank/DDBJ databases">
        <title>Sequencing the genomes of 1000 actinobacteria strains.</title>
        <authorList>
            <person name="Klenk H.-P."/>
        </authorList>
    </citation>
    <scope>NUCLEOTIDE SEQUENCE [LARGE SCALE GENOMIC DNA]</scope>
    <source>
        <strain evidence="2 3">DSM 43634</strain>
    </source>
</reference>
<gene>
    <name evidence="2" type="ORF">EDD30_0896</name>
</gene>
<accession>A0A3N1GDD4</accession>
<evidence type="ECO:0000313" key="2">
    <source>
        <dbReference type="EMBL" id="ROP28181.1"/>
    </source>
</evidence>
<evidence type="ECO:0000313" key="3">
    <source>
        <dbReference type="Proteomes" id="UP000271683"/>
    </source>
</evidence>
<name>A0A3N1GDD4_9ACTN</name>
<comment type="caution">
    <text evidence="2">The sequence shown here is derived from an EMBL/GenBank/DDBJ whole genome shotgun (WGS) entry which is preliminary data.</text>
</comment>
<feature type="compositionally biased region" description="Basic and acidic residues" evidence="1">
    <location>
        <begin position="178"/>
        <end position="190"/>
    </location>
</feature>
<evidence type="ECO:0000256" key="1">
    <source>
        <dbReference type="SAM" id="MobiDB-lite"/>
    </source>
</evidence>
<dbReference type="AlphaFoldDB" id="A0A3N1GDD4"/>
<sequence>MHAAVAELEPQLGPVAGTGEVLHPDGAQLMVLPGATPSTSWHCCGTRRSTAAGCIASRHRTTATRASRSATLIVGERTGSRRLAPPTVAGFRGLGQDVPGHRSRFASRALSNDSLSHSPSRRPPVRHFTRCRVTLPSLPVASRWSPCPCPPVQGRHRPARSCPVRACTSATRIRPRVYEDPHNSASDDPRCPAGNTSQETIKAAHPCFRRSTALYLWCPRGDLINKPWHRCHKASVFMC</sequence>
<proteinExistence type="predicted"/>
<feature type="region of interest" description="Disordered" evidence="1">
    <location>
        <begin position="178"/>
        <end position="197"/>
    </location>
</feature>
<dbReference type="EMBL" id="RJKL01000001">
    <property type="protein sequence ID" value="ROP28181.1"/>
    <property type="molecule type" value="Genomic_DNA"/>
</dbReference>